<keyword evidence="3" id="KW-1185">Reference proteome</keyword>
<dbReference type="PANTHER" id="PTHR40078">
    <property type="entry name" value="INTEGRAL MEMBRANE PROTEIN-RELATED"/>
    <property type="match status" value="1"/>
</dbReference>
<gene>
    <name evidence="2" type="ORF">B840_01255</name>
</gene>
<feature type="transmembrane region" description="Helical" evidence="1">
    <location>
        <begin position="111"/>
        <end position="137"/>
    </location>
</feature>
<keyword evidence="1" id="KW-1133">Transmembrane helix</keyword>
<reference evidence="2 3" key="1">
    <citation type="submission" date="2014-05" db="EMBL/GenBank/DDBJ databases">
        <title>Complete genome sequence of Corynebacterium marinum DSM 44953.</title>
        <authorList>
            <person name="Schaffert L."/>
            <person name="Albersmeier A."/>
            <person name="Kalinowski J."/>
            <person name="Ruckert C."/>
        </authorList>
    </citation>
    <scope>NUCLEOTIDE SEQUENCE [LARGE SCALE GENOMIC DNA]</scope>
    <source>
        <strain evidence="2 3">DSM 44953</strain>
    </source>
</reference>
<feature type="transmembrane region" description="Helical" evidence="1">
    <location>
        <begin position="77"/>
        <end position="99"/>
    </location>
</feature>
<feature type="transmembrane region" description="Helical" evidence="1">
    <location>
        <begin position="9"/>
        <end position="27"/>
    </location>
</feature>
<dbReference type="PANTHER" id="PTHR40078:SF1">
    <property type="entry name" value="INTEGRAL MEMBRANE PROTEIN"/>
    <property type="match status" value="1"/>
</dbReference>
<evidence type="ECO:0000313" key="2">
    <source>
        <dbReference type="EMBL" id="AJK67884.1"/>
    </source>
</evidence>
<keyword evidence="1" id="KW-0472">Membrane</keyword>
<feature type="transmembrane region" description="Helical" evidence="1">
    <location>
        <begin position="158"/>
        <end position="184"/>
    </location>
</feature>
<organism evidence="2 3">
    <name type="scientific">Corynebacterium marinum DSM 44953</name>
    <dbReference type="NCBI Taxonomy" id="1224162"/>
    <lineage>
        <taxon>Bacteria</taxon>
        <taxon>Bacillati</taxon>
        <taxon>Actinomycetota</taxon>
        <taxon>Actinomycetes</taxon>
        <taxon>Mycobacteriales</taxon>
        <taxon>Corynebacteriaceae</taxon>
        <taxon>Corynebacterium</taxon>
    </lineage>
</organism>
<dbReference type="AlphaFoldDB" id="A0A0B6TNS7"/>
<dbReference type="HOGENOM" id="CLU_083843_2_0_11"/>
<evidence type="ECO:0000256" key="1">
    <source>
        <dbReference type="SAM" id="Phobius"/>
    </source>
</evidence>
<dbReference type="RefSeq" id="WP_042620616.1">
    <property type="nucleotide sequence ID" value="NZ_CP007790.1"/>
</dbReference>
<dbReference type="OrthoDB" id="87655at2"/>
<dbReference type="Pfam" id="PF19700">
    <property type="entry name" value="DUF6198"/>
    <property type="match status" value="1"/>
</dbReference>
<dbReference type="Proteomes" id="UP000031928">
    <property type="component" value="Chromosome"/>
</dbReference>
<proteinExistence type="predicted"/>
<dbReference type="KEGG" id="cmq:B840_01255"/>
<dbReference type="STRING" id="1224162.B840_01255"/>
<protein>
    <submittedName>
        <fullName evidence="2">Integral membrane protein</fullName>
    </submittedName>
</protein>
<evidence type="ECO:0000313" key="3">
    <source>
        <dbReference type="Proteomes" id="UP000031928"/>
    </source>
</evidence>
<dbReference type="EMBL" id="CP007790">
    <property type="protein sequence ID" value="AJK67884.1"/>
    <property type="molecule type" value="Genomic_DNA"/>
</dbReference>
<dbReference type="InterPro" id="IPR038750">
    <property type="entry name" value="YczE/YyaS-like"/>
</dbReference>
<name>A0A0B6TNS7_9CORY</name>
<sequence length="222" mass="23889">MTLLQPRRLVLLFIGMVIMAFGIALSVRSDLGTTTISSLPYVLSLISPLTLGSASIIVNSGLVLLQILILRGRFQAIQLLQIPVLLAFGVFNDVALWATEWVGYSAYWQQWLLVLAGIGLLGVGICFQIAGQSIMLAGEAAVLTIANELSRVLGQRRLFAFGYVKIAFDVLLVSSAAILAVTFLGELVGVREGTLAAAFLIGYTVKRLQPLLGPPLARFRDS</sequence>
<keyword evidence="1" id="KW-0812">Transmembrane</keyword>
<feature type="transmembrane region" description="Helical" evidence="1">
    <location>
        <begin position="39"/>
        <end position="65"/>
    </location>
</feature>
<accession>A0A0B6TNS7</accession>